<dbReference type="InterPro" id="IPR002010">
    <property type="entry name" value="T3SS_IM_R"/>
</dbReference>
<evidence type="ECO:0000256" key="3">
    <source>
        <dbReference type="ARBA" id="ARBA00021717"/>
    </source>
</evidence>
<organism evidence="11 12">
    <name type="scientific">Roseicyclus mahoneyensis</name>
    <dbReference type="NCBI Taxonomy" id="164332"/>
    <lineage>
        <taxon>Bacteria</taxon>
        <taxon>Pseudomonadati</taxon>
        <taxon>Pseudomonadota</taxon>
        <taxon>Alphaproteobacteria</taxon>
        <taxon>Rhodobacterales</taxon>
        <taxon>Roseobacteraceae</taxon>
        <taxon>Roseicyclus</taxon>
    </lineage>
</organism>
<evidence type="ECO:0000256" key="1">
    <source>
        <dbReference type="ARBA" id="ARBA00002578"/>
    </source>
</evidence>
<evidence type="ECO:0000313" key="12">
    <source>
        <dbReference type="Proteomes" id="UP000245708"/>
    </source>
</evidence>
<dbReference type="AlphaFoldDB" id="A0A316GIP6"/>
<feature type="transmembrane region" description="Helical" evidence="10">
    <location>
        <begin position="132"/>
        <end position="159"/>
    </location>
</feature>
<feature type="transmembrane region" description="Helical" evidence="10">
    <location>
        <begin position="194"/>
        <end position="212"/>
    </location>
</feature>
<keyword evidence="7 10" id="KW-0472">Membrane</keyword>
<dbReference type="PRINTS" id="PR00953">
    <property type="entry name" value="TYPE3IMRPROT"/>
</dbReference>
<dbReference type="PANTHER" id="PTHR30065">
    <property type="entry name" value="FLAGELLAR BIOSYNTHETIC PROTEIN FLIR"/>
    <property type="match status" value="1"/>
</dbReference>
<protein>
    <recommendedName>
        <fullName evidence="3 9">Flagellar biosynthetic protein FliR</fullName>
    </recommendedName>
</protein>
<dbReference type="EMBL" id="QGGW01000004">
    <property type="protein sequence ID" value="PWK60404.1"/>
    <property type="molecule type" value="Genomic_DNA"/>
</dbReference>
<dbReference type="GO" id="GO:0006605">
    <property type="term" value="P:protein targeting"/>
    <property type="evidence" value="ECO:0007669"/>
    <property type="project" value="UniProtKB-UniRule"/>
</dbReference>
<gene>
    <name evidence="11" type="ORF">C7455_10440</name>
</gene>
<proteinExistence type="inferred from homology"/>
<dbReference type="NCBIfam" id="TIGR01400">
    <property type="entry name" value="fliR"/>
    <property type="match status" value="1"/>
</dbReference>
<evidence type="ECO:0000256" key="2">
    <source>
        <dbReference type="ARBA" id="ARBA00009772"/>
    </source>
</evidence>
<feature type="transmembrane region" description="Helical" evidence="10">
    <location>
        <begin position="47"/>
        <end position="66"/>
    </location>
</feature>
<feature type="transmembrane region" description="Helical" evidence="10">
    <location>
        <begin position="98"/>
        <end position="120"/>
    </location>
</feature>
<accession>A0A316GIP6</accession>
<keyword evidence="5 10" id="KW-0812">Transmembrane</keyword>
<keyword evidence="12" id="KW-1185">Reference proteome</keyword>
<feature type="transmembrane region" description="Helical" evidence="10">
    <location>
        <begin position="20"/>
        <end position="40"/>
    </location>
</feature>
<dbReference type="GO" id="GO:0009425">
    <property type="term" value="C:bacterial-type flagellum basal body"/>
    <property type="evidence" value="ECO:0007669"/>
    <property type="project" value="UniProtKB-SubCell"/>
</dbReference>
<dbReference type="Proteomes" id="UP000245708">
    <property type="component" value="Unassembled WGS sequence"/>
</dbReference>
<sequence>METAATALPGLALAEVTGALLQGLFAMLRIGAFVIAAPLFAARFVPLPVRIIIAVVLTIPVVTTVEMPAPEVLASLSVVPMIAVELALGLAAGLVLQILFSAATMAGDWIAATAGLSFAAQMDPNTGGQSPVVAQLLFLLLLGLFLAEDGHLAAIRLVIQSYAVIPPGGTIAPGALTGAGMSAAGLLFETAAALMLPVVSILLIVNIIIGVITRSAPQMNLFSFGFPLMLTTAIGLLFLTVPSLGHAMASLFPRALDLMASFLIGGGVSDG</sequence>
<evidence type="ECO:0000256" key="9">
    <source>
        <dbReference type="NCBIfam" id="TIGR01400"/>
    </source>
</evidence>
<reference evidence="11 12" key="1">
    <citation type="submission" date="2018-05" db="EMBL/GenBank/DDBJ databases">
        <title>Genomic Encyclopedia of Type Strains, Phase IV (KMG-IV): sequencing the most valuable type-strain genomes for metagenomic binning, comparative biology and taxonomic classification.</title>
        <authorList>
            <person name="Goeker M."/>
        </authorList>
    </citation>
    <scope>NUCLEOTIDE SEQUENCE [LARGE SCALE GENOMIC DNA]</scope>
    <source>
        <strain evidence="11 12">DSM 16097</strain>
    </source>
</reference>
<keyword evidence="11" id="KW-0969">Cilium</keyword>
<comment type="function">
    <text evidence="1 10">Role in flagellar biosynthesis.</text>
</comment>
<comment type="caution">
    <text evidence="11">The sequence shown here is derived from an EMBL/GenBank/DDBJ whole genome shotgun (WGS) entry which is preliminary data.</text>
</comment>
<dbReference type="OrthoDB" id="9797790at2"/>
<evidence type="ECO:0000256" key="7">
    <source>
        <dbReference type="ARBA" id="ARBA00023136"/>
    </source>
</evidence>
<keyword evidence="11" id="KW-0966">Cell projection</keyword>
<keyword evidence="4 10" id="KW-1003">Cell membrane</keyword>
<feature type="transmembrane region" description="Helical" evidence="10">
    <location>
        <begin position="224"/>
        <end position="249"/>
    </location>
</feature>
<keyword evidence="8 10" id="KW-0975">Bacterial flagellum</keyword>
<evidence type="ECO:0000256" key="4">
    <source>
        <dbReference type="ARBA" id="ARBA00022475"/>
    </source>
</evidence>
<evidence type="ECO:0000256" key="10">
    <source>
        <dbReference type="RuleBase" id="RU362071"/>
    </source>
</evidence>
<dbReference type="GO" id="GO:0005886">
    <property type="term" value="C:plasma membrane"/>
    <property type="evidence" value="ECO:0007669"/>
    <property type="project" value="UniProtKB-SubCell"/>
</dbReference>
<evidence type="ECO:0000313" key="11">
    <source>
        <dbReference type="EMBL" id="PWK60404.1"/>
    </source>
</evidence>
<keyword evidence="6 10" id="KW-1133">Transmembrane helix</keyword>
<comment type="subcellular location">
    <subcellularLocation>
        <location evidence="10">Cell membrane</location>
        <topology evidence="10">Multi-pass membrane protein</topology>
    </subcellularLocation>
    <subcellularLocation>
        <location evidence="10">Bacterial flagellum basal body</location>
    </subcellularLocation>
</comment>
<evidence type="ECO:0000256" key="8">
    <source>
        <dbReference type="ARBA" id="ARBA00023143"/>
    </source>
</evidence>
<dbReference type="Pfam" id="PF01311">
    <property type="entry name" value="Bac_export_1"/>
    <property type="match status" value="1"/>
</dbReference>
<feature type="transmembrane region" description="Helical" evidence="10">
    <location>
        <begin position="72"/>
        <end position="91"/>
    </location>
</feature>
<dbReference type="InterPro" id="IPR006303">
    <property type="entry name" value="FliR"/>
</dbReference>
<evidence type="ECO:0000256" key="6">
    <source>
        <dbReference type="ARBA" id="ARBA00022989"/>
    </source>
</evidence>
<dbReference type="PANTHER" id="PTHR30065:SF8">
    <property type="entry name" value="FLAGELLAR BIOSYNTHETIC PROTEIN FLIR"/>
    <property type="match status" value="1"/>
</dbReference>
<dbReference type="RefSeq" id="WP_109667647.1">
    <property type="nucleotide sequence ID" value="NZ_QGGW01000004.1"/>
</dbReference>
<evidence type="ECO:0000256" key="5">
    <source>
        <dbReference type="ARBA" id="ARBA00022692"/>
    </source>
</evidence>
<keyword evidence="11" id="KW-0282">Flagellum</keyword>
<name>A0A316GIP6_9RHOB</name>
<comment type="similarity">
    <text evidence="2 10">Belongs to the FliR/MopE/SpaR family.</text>
</comment>
<dbReference type="GO" id="GO:0044780">
    <property type="term" value="P:bacterial-type flagellum assembly"/>
    <property type="evidence" value="ECO:0007669"/>
    <property type="project" value="UniProtKB-UniRule"/>
</dbReference>